<evidence type="ECO:0000313" key="2">
    <source>
        <dbReference type="Proteomes" id="UP000034954"/>
    </source>
</evidence>
<proteinExistence type="predicted"/>
<comment type="caution">
    <text evidence="1">The sequence shown here is derived from an EMBL/GenBank/DDBJ whole genome shotgun (WGS) entry which is preliminary data.</text>
</comment>
<accession>A0A0M2UTT0</accession>
<organism evidence="1 2">
    <name type="scientific">Candidatus Brocadia fulgida</name>
    <dbReference type="NCBI Taxonomy" id="380242"/>
    <lineage>
        <taxon>Bacteria</taxon>
        <taxon>Pseudomonadati</taxon>
        <taxon>Planctomycetota</taxon>
        <taxon>Candidatus Brocadiia</taxon>
        <taxon>Candidatus Brocadiales</taxon>
        <taxon>Candidatus Brocadiaceae</taxon>
        <taxon>Candidatus Brocadia</taxon>
    </lineage>
</organism>
<gene>
    <name evidence="1" type="ORF">BROFUL_03432</name>
</gene>
<protein>
    <submittedName>
        <fullName evidence="1">Uncharacterized protein</fullName>
    </submittedName>
</protein>
<reference evidence="1 2" key="1">
    <citation type="journal article" date="2013" name="BMC Microbiol.">
        <title>Identification of the type II cytochrome c maturation pathway in anammox bacteria by comparative genomics.</title>
        <authorList>
            <person name="Ferousi C."/>
            <person name="Speth D.R."/>
            <person name="Reimann J."/>
            <person name="Op den Camp H.J."/>
            <person name="Allen J.W."/>
            <person name="Keltjens J.T."/>
            <person name="Jetten M.S."/>
        </authorList>
    </citation>
    <scope>NUCLEOTIDE SEQUENCE [LARGE SCALE GENOMIC DNA]</scope>
    <source>
        <strain evidence="1">RU1</strain>
    </source>
</reference>
<dbReference type="Proteomes" id="UP000034954">
    <property type="component" value="Unassembled WGS sequence"/>
</dbReference>
<name>A0A0M2UTT0_9BACT</name>
<sequence>MPSRLPKSSCDKEGMQNSRKELAANCTKRDAFLFTIFPDLVGRDNDQIISKLEKLYTYGPYKPKVSISNNWVIREIDTPTILSQETAYRKTVALCEKRGQCGI</sequence>
<keyword evidence="2" id="KW-1185">Reference proteome</keyword>
<dbReference type="AlphaFoldDB" id="A0A0M2UTT0"/>
<evidence type="ECO:0000313" key="1">
    <source>
        <dbReference type="EMBL" id="KKO17884.1"/>
    </source>
</evidence>
<dbReference type="EMBL" id="LAQJ01000313">
    <property type="protein sequence ID" value="KKO17884.1"/>
    <property type="molecule type" value="Genomic_DNA"/>
</dbReference>